<dbReference type="InterPro" id="IPR050942">
    <property type="entry name" value="F-box_BR-signaling"/>
</dbReference>
<gene>
    <name evidence="2" type="ORF">T459_20667</name>
</gene>
<sequence>MRSFVEVMKQMYLMVPKMKVVLPFGYSKAIKTVVVSLSLDICQSYFLCAIHAKLFMSHTKDPCVYFKCEQPWLDDICDSFGLQSSFFDVYLSHVLCDACAWDLHCDPIKRFYIEDQAQLLGEDGLSDWPPFEDMQLFDLLETVDSLKWDRRIYLAYEHQSEELFIVMRHVLEVYKCRSPLPNDYIITPNTMTFDVFKVDFINDHLVKVENMEDSIDDRAFFVGKKRSFVLSITEFPELKPGSVYFADDGYDWKSKFGGGDMGICDYEEHSTVDKTEIIPPAHSWFIPDADAPMLMWTFKRFFVMMVWTFWFLS</sequence>
<dbReference type="AlphaFoldDB" id="A0A2G2Z5L1"/>
<organism evidence="2 3">
    <name type="scientific">Capsicum annuum</name>
    <name type="common">Capsicum pepper</name>
    <dbReference type="NCBI Taxonomy" id="4072"/>
    <lineage>
        <taxon>Eukaryota</taxon>
        <taxon>Viridiplantae</taxon>
        <taxon>Streptophyta</taxon>
        <taxon>Embryophyta</taxon>
        <taxon>Tracheophyta</taxon>
        <taxon>Spermatophyta</taxon>
        <taxon>Magnoliopsida</taxon>
        <taxon>eudicotyledons</taxon>
        <taxon>Gunneridae</taxon>
        <taxon>Pentapetalae</taxon>
        <taxon>asterids</taxon>
        <taxon>lamiids</taxon>
        <taxon>Solanales</taxon>
        <taxon>Solanaceae</taxon>
        <taxon>Solanoideae</taxon>
        <taxon>Capsiceae</taxon>
        <taxon>Capsicum</taxon>
    </lineage>
</organism>
<reference evidence="2 3" key="2">
    <citation type="journal article" date="2017" name="Genome Biol.">
        <title>New reference genome sequences of hot pepper reveal the massive evolution of plant disease-resistance genes by retroduplication.</title>
        <authorList>
            <person name="Kim S."/>
            <person name="Park J."/>
            <person name="Yeom S.I."/>
            <person name="Kim Y.M."/>
            <person name="Seo E."/>
            <person name="Kim K.T."/>
            <person name="Kim M.S."/>
            <person name="Lee J.M."/>
            <person name="Cheong K."/>
            <person name="Shin H.S."/>
            <person name="Kim S.B."/>
            <person name="Han K."/>
            <person name="Lee J."/>
            <person name="Park M."/>
            <person name="Lee H.A."/>
            <person name="Lee H.Y."/>
            <person name="Lee Y."/>
            <person name="Oh S."/>
            <person name="Lee J.H."/>
            <person name="Choi E."/>
            <person name="Choi E."/>
            <person name="Lee S.E."/>
            <person name="Jeon J."/>
            <person name="Kim H."/>
            <person name="Choi G."/>
            <person name="Song H."/>
            <person name="Lee J."/>
            <person name="Lee S.C."/>
            <person name="Kwon J.K."/>
            <person name="Lee H.Y."/>
            <person name="Koo N."/>
            <person name="Hong Y."/>
            <person name="Kim R.W."/>
            <person name="Kang W.H."/>
            <person name="Huh J.H."/>
            <person name="Kang B.C."/>
            <person name="Yang T.J."/>
            <person name="Lee Y.H."/>
            <person name="Bennetzen J.L."/>
            <person name="Choi D."/>
        </authorList>
    </citation>
    <scope>NUCLEOTIDE SEQUENCE [LARGE SCALE GENOMIC DNA]</scope>
    <source>
        <strain evidence="3">cv. CM334</strain>
    </source>
</reference>
<protein>
    <recommendedName>
        <fullName evidence="1">KIB1-4 beta-propeller domain-containing protein</fullName>
    </recommendedName>
</protein>
<proteinExistence type="predicted"/>
<evidence type="ECO:0000259" key="1">
    <source>
        <dbReference type="Pfam" id="PF03478"/>
    </source>
</evidence>
<dbReference type="InterPro" id="IPR005174">
    <property type="entry name" value="KIB1-4_b-propeller"/>
</dbReference>
<dbReference type="Pfam" id="PF03478">
    <property type="entry name" value="Beta-prop_KIB1-4"/>
    <property type="match status" value="1"/>
</dbReference>
<evidence type="ECO:0000313" key="3">
    <source>
        <dbReference type="Proteomes" id="UP000222542"/>
    </source>
</evidence>
<reference evidence="2 3" key="1">
    <citation type="journal article" date="2014" name="Nat. Genet.">
        <title>Genome sequence of the hot pepper provides insights into the evolution of pungency in Capsicum species.</title>
        <authorList>
            <person name="Kim S."/>
            <person name="Park M."/>
            <person name="Yeom S.I."/>
            <person name="Kim Y.M."/>
            <person name="Lee J.M."/>
            <person name="Lee H.A."/>
            <person name="Seo E."/>
            <person name="Choi J."/>
            <person name="Cheong K."/>
            <person name="Kim K.T."/>
            <person name="Jung K."/>
            <person name="Lee G.W."/>
            <person name="Oh S.K."/>
            <person name="Bae C."/>
            <person name="Kim S.B."/>
            <person name="Lee H.Y."/>
            <person name="Kim S.Y."/>
            <person name="Kim M.S."/>
            <person name="Kang B.C."/>
            <person name="Jo Y.D."/>
            <person name="Yang H.B."/>
            <person name="Jeong H.J."/>
            <person name="Kang W.H."/>
            <person name="Kwon J.K."/>
            <person name="Shin C."/>
            <person name="Lim J.Y."/>
            <person name="Park J.H."/>
            <person name="Huh J.H."/>
            <person name="Kim J.S."/>
            <person name="Kim B.D."/>
            <person name="Cohen O."/>
            <person name="Paran I."/>
            <person name="Suh M.C."/>
            <person name="Lee S.B."/>
            <person name="Kim Y.K."/>
            <person name="Shin Y."/>
            <person name="Noh S.J."/>
            <person name="Park J."/>
            <person name="Seo Y.S."/>
            <person name="Kwon S.Y."/>
            <person name="Kim H.A."/>
            <person name="Park J.M."/>
            <person name="Kim H.J."/>
            <person name="Choi S.B."/>
            <person name="Bosland P.W."/>
            <person name="Reeves G."/>
            <person name="Jo S.H."/>
            <person name="Lee B.W."/>
            <person name="Cho H.T."/>
            <person name="Choi H.S."/>
            <person name="Lee M.S."/>
            <person name="Yu Y."/>
            <person name="Do Choi Y."/>
            <person name="Park B.S."/>
            <person name="van Deynze A."/>
            <person name="Ashrafi H."/>
            <person name="Hill T."/>
            <person name="Kim W.T."/>
            <person name="Pai H.S."/>
            <person name="Ahn H.K."/>
            <person name="Yeam I."/>
            <person name="Giovannoni J.J."/>
            <person name="Rose J.K."/>
            <person name="Sorensen I."/>
            <person name="Lee S.J."/>
            <person name="Kim R.W."/>
            <person name="Choi I.Y."/>
            <person name="Choi B.S."/>
            <person name="Lim J.S."/>
            <person name="Lee Y.H."/>
            <person name="Choi D."/>
        </authorList>
    </citation>
    <scope>NUCLEOTIDE SEQUENCE [LARGE SCALE GENOMIC DNA]</scope>
    <source>
        <strain evidence="3">cv. CM334</strain>
    </source>
</reference>
<accession>A0A2G2Z5L1</accession>
<comment type="caution">
    <text evidence="2">The sequence shown here is derived from an EMBL/GenBank/DDBJ whole genome shotgun (WGS) entry which is preliminary data.</text>
</comment>
<keyword evidence="3" id="KW-1185">Reference proteome</keyword>
<dbReference type="PANTHER" id="PTHR44259:SF37">
    <property type="entry name" value="DUF1618 DOMAIN-CONTAINING PROTEIN"/>
    <property type="match status" value="1"/>
</dbReference>
<dbReference type="Gramene" id="PHT77145">
    <property type="protein sequence ID" value="PHT77145"/>
    <property type="gene ID" value="T459_20667"/>
</dbReference>
<dbReference type="EMBL" id="AYRZ02000007">
    <property type="protein sequence ID" value="PHT77145.1"/>
    <property type="molecule type" value="Genomic_DNA"/>
</dbReference>
<feature type="domain" description="KIB1-4 beta-propeller" evidence="1">
    <location>
        <begin position="126"/>
        <end position="262"/>
    </location>
</feature>
<name>A0A2G2Z5L1_CAPAN</name>
<evidence type="ECO:0000313" key="2">
    <source>
        <dbReference type="EMBL" id="PHT77145.1"/>
    </source>
</evidence>
<dbReference type="Proteomes" id="UP000222542">
    <property type="component" value="Unassembled WGS sequence"/>
</dbReference>
<dbReference type="PANTHER" id="PTHR44259">
    <property type="entry name" value="OS07G0183000 PROTEIN-RELATED"/>
    <property type="match status" value="1"/>
</dbReference>